<dbReference type="InterPro" id="IPR009061">
    <property type="entry name" value="DNA-bd_dom_put_sf"/>
</dbReference>
<dbReference type="RefSeq" id="WP_144925489.1">
    <property type="nucleotide sequence ID" value="NZ_JBHSMC010000014.1"/>
</dbReference>
<dbReference type="Proteomes" id="UP001596147">
    <property type="component" value="Unassembled WGS sequence"/>
</dbReference>
<name>A0ABW0LL30_9BACI</name>
<dbReference type="Gene3D" id="1.10.1660.10">
    <property type="match status" value="1"/>
</dbReference>
<sequence length="171" mass="19528">MSQQIYSSEAAKELGLGTSSLRKYAVELEAKGHHFARGTNNGRIFEQSDLTLISLMMEKITTMGLTIEQAAEKVLWENGNADEKMTHQDNDESIDTPANNELTQFIEQMRELEKQQAALTEMNKALVRQVENLTEKIEERERDQQLFNMIESSREKKKKRKGIALLGLIGR</sequence>
<proteinExistence type="predicted"/>
<accession>A0ABW0LL30</accession>
<evidence type="ECO:0000313" key="3">
    <source>
        <dbReference type="Proteomes" id="UP001596147"/>
    </source>
</evidence>
<reference evidence="3" key="1">
    <citation type="journal article" date="2019" name="Int. J. Syst. Evol. Microbiol.">
        <title>The Global Catalogue of Microorganisms (GCM) 10K type strain sequencing project: providing services to taxonomists for standard genome sequencing and annotation.</title>
        <authorList>
            <consortium name="The Broad Institute Genomics Platform"/>
            <consortium name="The Broad Institute Genome Sequencing Center for Infectious Disease"/>
            <person name="Wu L."/>
            <person name="Ma J."/>
        </authorList>
    </citation>
    <scope>NUCLEOTIDE SEQUENCE [LARGE SCALE GENOMIC DNA]</scope>
    <source>
        <strain evidence="3">CGMCC 1.12237</strain>
    </source>
</reference>
<gene>
    <name evidence="2" type="ORF">ACFPM4_12215</name>
</gene>
<comment type="caution">
    <text evidence="2">The sequence shown here is derived from an EMBL/GenBank/DDBJ whole genome shotgun (WGS) entry which is preliminary data.</text>
</comment>
<organism evidence="2 3">
    <name type="scientific">Lederbergia graminis</name>
    <dbReference type="NCBI Taxonomy" id="735518"/>
    <lineage>
        <taxon>Bacteria</taxon>
        <taxon>Bacillati</taxon>
        <taxon>Bacillota</taxon>
        <taxon>Bacilli</taxon>
        <taxon>Bacillales</taxon>
        <taxon>Bacillaceae</taxon>
        <taxon>Lederbergia</taxon>
    </lineage>
</organism>
<keyword evidence="1" id="KW-0175">Coiled coil</keyword>
<keyword evidence="3" id="KW-1185">Reference proteome</keyword>
<feature type="coiled-coil region" evidence="1">
    <location>
        <begin position="102"/>
        <end position="143"/>
    </location>
</feature>
<dbReference type="SUPFAM" id="SSF46955">
    <property type="entry name" value="Putative DNA-binding domain"/>
    <property type="match status" value="1"/>
</dbReference>
<evidence type="ECO:0000256" key="1">
    <source>
        <dbReference type="SAM" id="Coils"/>
    </source>
</evidence>
<protein>
    <recommendedName>
        <fullName evidence="4">HTH merR-type domain-containing protein</fullName>
    </recommendedName>
</protein>
<evidence type="ECO:0000313" key="2">
    <source>
        <dbReference type="EMBL" id="MFC5465516.1"/>
    </source>
</evidence>
<dbReference type="EMBL" id="JBHSMC010000014">
    <property type="protein sequence ID" value="MFC5465516.1"/>
    <property type="molecule type" value="Genomic_DNA"/>
</dbReference>
<evidence type="ECO:0008006" key="4">
    <source>
        <dbReference type="Google" id="ProtNLM"/>
    </source>
</evidence>